<evidence type="ECO:0000256" key="4">
    <source>
        <dbReference type="ARBA" id="ARBA00022723"/>
    </source>
</evidence>
<dbReference type="GO" id="GO:0005524">
    <property type="term" value="F:ATP binding"/>
    <property type="evidence" value="ECO:0007669"/>
    <property type="project" value="UniProtKB-KW"/>
</dbReference>
<keyword evidence="5" id="KW-0547">Nucleotide-binding</keyword>
<keyword evidence="9" id="KW-0051">Antiviral defense</keyword>
<keyword evidence="3" id="KW-0540">Nuclease</keyword>
<reference evidence="11 12" key="1">
    <citation type="submission" date="2016-10" db="EMBL/GenBank/DDBJ databases">
        <authorList>
            <person name="de Groot N.N."/>
        </authorList>
    </citation>
    <scope>NUCLEOTIDE SEQUENCE [LARGE SCALE GENOMIC DNA]</scope>
    <source>
        <strain evidence="11 12">ATCC 35958</strain>
    </source>
</reference>
<evidence type="ECO:0000256" key="1">
    <source>
        <dbReference type="ARBA" id="ARBA00006847"/>
    </source>
</evidence>
<dbReference type="Pfam" id="PF18019">
    <property type="entry name" value="Cas3_HD"/>
    <property type="match status" value="1"/>
</dbReference>
<dbReference type="InterPro" id="IPR006474">
    <property type="entry name" value="Helicase_Cas3_CRISPR-ass_core"/>
</dbReference>
<dbReference type="InterPro" id="IPR038257">
    <property type="entry name" value="CRISPR-assoc_Cas3_HD_sf"/>
</dbReference>
<evidence type="ECO:0000256" key="5">
    <source>
        <dbReference type="ARBA" id="ARBA00022741"/>
    </source>
</evidence>
<sequence length="937" mass="103283">MTPTTTPSPRYFAYWGKARPSNSAAEMHLLAYHALDVAAVGEVYLQRSPELLAWLAQELGHTDLEATRAWVVFWLSLHDLGKFSLSFQGQRADLAQRLQPNESCSQRIAGERHDSLGMAFWQVHVQPKTDDEAWFGDDPQDHESLNFWARAVMGHHGQPPNETVPHLHRHFRAIDVDAALGFVEAMRALLLPPEAARVAHSLDADTFEKISSELSWWVAGLAVLADWIGSNADIFTYCDTPQLTLPDYWHKALGLAAQALTQSEVVSPGRQAERSFQQLFSSIQKPSPLQVWAASVELADGPQIHLLEDVTGAGKTEAAVMLTQRLMAQGCGNGFFIGLPTMATANAMYERIAPIYAQLFPNLLDLPSLVLAHGRKNLVASFATSVIQPGHDEHDAQQTDESATQRCSRWLADHNKRALLAPAGVGTIDQALLGALQSKHQSLRLLGLWRKVLVVDEVHACDTYMQSTLKNLLEFHARAGGSAILLSATLPQHMKASLLEAYGKGLGVRGPAAVDARDDYPLVTSWAPTKALIPTKKHMATRSEMCRTVAVHYASDRDAVVQHIAATLAAGQCVAWMCNTISDALAAYADMASHIPLDQITLFHARFALGDRLDIEDTVLHTFGPHSGPNERAGRLLIATQVAEQSLDVDFDLVVTDLAPIDRLIQRAGRLHRHVRDTQGRRLTDHNAKDQRGPACLWVFGPVWTPTPTASWFVQAFPKSAKVYPNHAQLWLTARALQSGEFTMPTDARRLIEGVFNPEAEIPEALQRNALAAEGEAFADAAQAHMVSVKRESGYSRAQRGLEWAADTVAPSRLGEASVDVLLARWDNNTLQPWRSDKPPQHAWAYSTVRVARRLITQTTEEKTPERALARQRLNEQLPGSGQWVVVLGLECRGDQFEGTAQPENATQGQNPVVVWTYDSQRGLRRQEVPDGQPSGT</sequence>
<dbReference type="Pfam" id="PF22590">
    <property type="entry name" value="Cas3-like_C_2"/>
    <property type="match status" value="1"/>
</dbReference>
<keyword evidence="7 11" id="KW-0347">Helicase</keyword>
<accession>A0A1H9DRL1</accession>
<dbReference type="InterPro" id="IPR006483">
    <property type="entry name" value="CRISPR-assoc_Cas3_HD"/>
</dbReference>
<dbReference type="STRING" id="180197.SAMN02982919_00094"/>
<comment type="similarity">
    <text evidence="1">In the N-terminal section; belongs to the CRISPR-associated nuclease Cas3-HD family.</text>
</comment>
<evidence type="ECO:0000259" key="10">
    <source>
        <dbReference type="PROSITE" id="PS51643"/>
    </source>
</evidence>
<evidence type="ECO:0000256" key="9">
    <source>
        <dbReference type="ARBA" id="ARBA00023118"/>
    </source>
</evidence>
<dbReference type="InterPro" id="IPR050547">
    <property type="entry name" value="DEAD_box_RNA_helicases"/>
</dbReference>
<gene>
    <name evidence="11" type="ORF">SAMN02982919_00094</name>
</gene>
<dbReference type="NCBIfam" id="TIGR01587">
    <property type="entry name" value="cas3_core"/>
    <property type="match status" value="1"/>
</dbReference>
<dbReference type="PANTHER" id="PTHR47963">
    <property type="entry name" value="DEAD-BOX ATP-DEPENDENT RNA HELICASE 47, MITOCHONDRIAL"/>
    <property type="match status" value="1"/>
</dbReference>
<evidence type="ECO:0000256" key="6">
    <source>
        <dbReference type="ARBA" id="ARBA00022801"/>
    </source>
</evidence>
<dbReference type="NCBIfam" id="TIGR01596">
    <property type="entry name" value="cas3_HD"/>
    <property type="match status" value="1"/>
</dbReference>
<dbReference type="InterPro" id="IPR054712">
    <property type="entry name" value="Cas3-like_dom"/>
</dbReference>
<dbReference type="RefSeq" id="WP_091451095.1">
    <property type="nucleotide sequence ID" value="NZ_FOGD01000001.1"/>
</dbReference>
<dbReference type="GO" id="GO:0051607">
    <property type="term" value="P:defense response to virus"/>
    <property type="evidence" value="ECO:0007669"/>
    <property type="project" value="UniProtKB-KW"/>
</dbReference>
<keyword evidence="12" id="KW-1185">Reference proteome</keyword>
<dbReference type="Gene3D" id="1.10.3210.30">
    <property type="match status" value="1"/>
</dbReference>
<evidence type="ECO:0000256" key="2">
    <source>
        <dbReference type="ARBA" id="ARBA00009046"/>
    </source>
</evidence>
<evidence type="ECO:0000256" key="8">
    <source>
        <dbReference type="ARBA" id="ARBA00022840"/>
    </source>
</evidence>
<dbReference type="SMART" id="SM00487">
    <property type="entry name" value="DEXDc"/>
    <property type="match status" value="1"/>
</dbReference>
<dbReference type="PROSITE" id="PS51643">
    <property type="entry name" value="HD_CAS3"/>
    <property type="match status" value="1"/>
</dbReference>
<organism evidence="11 12">
    <name type="scientific">Giesbergeria anulus</name>
    <dbReference type="NCBI Taxonomy" id="180197"/>
    <lineage>
        <taxon>Bacteria</taxon>
        <taxon>Pseudomonadati</taxon>
        <taxon>Pseudomonadota</taxon>
        <taxon>Betaproteobacteria</taxon>
        <taxon>Burkholderiales</taxon>
        <taxon>Comamonadaceae</taxon>
        <taxon>Giesbergeria</taxon>
    </lineage>
</organism>
<dbReference type="GO" id="GO:0004519">
    <property type="term" value="F:endonuclease activity"/>
    <property type="evidence" value="ECO:0007669"/>
    <property type="project" value="UniProtKB-KW"/>
</dbReference>
<dbReference type="AlphaFoldDB" id="A0A1H9DRL1"/>
<feature type="domain" description="HD Cas3-type" evidence="10">
    <location>
        <begin position="23"/>
        <end position="228"/>
    </location>
</feature>
<dbReference type="GO" id="GO:0046872">
    <property type="term" value="F:metal ion binding"/>
    <property type="evidence" value="ECO:0007669"/>
    <property type="project" value="UniProtKB-KW"/>
</dbReference>
<dbReference type="SUPFAM" id="SSF52540">
    <property type="entry name" value="P-loop containing nucleoside triphosphate hydrolases"/>
    <property type="match status" value="1"/>
</dbReference>
<dbReference type="GO" id="GO:0003723">
    <property type="term" value="F:RNA binding"/>
    <property type="evidence" value="ECO:0007669"/>
    <property type="project" value="TreeGrafter"/>
</dbReference>
<dbReference type="Proteomes" id="UP000199766">
    <property type="component" value="Unassembled WGS sequence"/>
</dbReference>
<dbReference type="PANTHER" id="PTHR47963:SF9">
    <property type="entry name" value="CRISPR-ASSOCIATED ENDONUCLEASE_HELICASE CAS3"/>
    <property type="match status" value="1"/>
</dbReference>
<comment type="similarity">
    <text evidence="2">In the central section; belongs to the CRISPR-associated helicase Cas3 family.</text>
</comment>
<dbReference type="GO" id="GO:0016787">
    <property type="term" value="F:hydrolase activity"/>
    <property type="evidence" value="ECO:0007669"/>
    <property type="project" value="UniProtKB-KW"/>
</dbReference>
<keyword evidence="11" id="KW-0255">Endonuclease</keyword>
<dbReference type="CDD" id="cd09641">
    <property type="entry name" value="Cas3''_I"/>
    <property type="match status" value="1"/>
</dbReference>
<protein>
    <submittedName>
        <fullName evidence="11">CRISPR-associated endonuclease/helicase Cas3</fullName>
    </submittedName>
</protein>
<dbReference type="GO" id="GO:0003724">
    <property type="term" value="F:RNA helicase activity"/>
    <property type="evidence" value="ECO:0007669"/>
    <property type="project" value="TreeGrafter"/>
</dbReference>
<evidence type="ECO:0000256" key="3">
    <source>
        <dbReference type="ARBA" id="ARBA00022722"/>
    </source>
</evidence>
<evidence type="ECO:0000313" key="11">
    <source>
        <dbReference type="EMBL" id="SEQ15333.1"/>
    </source>
</evidence>
<name>A0A1H9DRL1_9BURK</name>
<dbReference type="EMBL" id="FOGD01000001">
    <property type="protein sequence ID" value="SEQ15333.1"/>
    <property type="molecule type" value="Genomic_DNA"/>
</dbReference>
<keyword evidence="4" id="KW-0479">Metal-binding</keyword>
<keyword evidence="6" id="KW-0378">Hydrolase</keyword>
<proteinExistence type="inferred from homology"/>
<dbReference type="Gene3D" id="3.40.50.300">
    <property type="entry name" value="P-loop containing nucleotide triphosphate hydrolases"/>
    <property type="match status" value="2"/>
</dbReference>
<dbReference type="InterPro" id="IPR027417">
    <property type="entry name" value="P-loop_NTPase"/>
</dbReference>
<keyword evidence="8" id="KW-0067">ATP-binding</keyword>
<evidence type="ECO:0000313" key="12">
    <source>
        <dbReference type="Proteomes" id="UP000199766"/>
    </source>
</evidence>
<evidence type="ECO:0000256" key="7">
    <source>
        <dbReference type="ARBA" id="ARBA00022806"/>
    </source>
</evidence>
<dbReference type="OrthoDB" id="9810236at2"/>
<dbReference type="InterPro" id="IPR014001">
    <property type="entry name" value="Helicase_ATP-bd"/>
</dbReference>